<organism evidence="2 3">
    <name type="scientific">Methylomonas lenta</name>
    <dbReference type="NCBI Taxonomy" id="980561"/>
    <lineage>
        <taxon>Bacteria</taxon>
        <taxon>Pseudomonadati</taxon>
        <taxon>Pseudomonadota</taxon>
        <taxon>Gammaproteobacteria</taxon>
        <taxon>Methylococcales</taxon>
        <taxon>Methylococcaceae</taxon>
        <taxon>Methylomonas</taxon>
    </lineage>
</organism>
<dbReference type="PANTHER" id="PTHR36558:SF1">
    <property type="entry name" value="RESTRICTION ENDONUCLEASE DOMAIN-CONTAINING PROTEIN-RELATED"/>
    <property type="match status" value="1"/>
</dbReference>
<dbReference type="EMBL" id="LUUI01000109">
    <property type="protein sequence ID" value="OAI14497.1"/>
    <property type="molecule type" value="Genomic_DNA"/>
</dbReference>
<dbReference type="Pfam" id="PF05685">
    <property type="entry name" value="Uma2"/>
    <property type="match status" value="1"/>
</dbReference>
<dbReference type="InterPro" id="IPR008538">
    <property type="entry name" value="Uma2"/>
</dbReference>
<dbReference type="RefSeq" id="WP_066983007.1">
    <property type="nucleotide sequence ID" value="NZ_LUUI01000109.1"/>
</dbReference>
<dbReference type="CDD" id="cd06260">
    <property type="entry name" value="DUF820-like"/>
    <property type="match status" value="1"/>
</dbReference>
<reference evidence="2 3" key="1">
    <citation type="submission" date="2016-03" db="EMBL/GenBank/DDBJ databases">
        <authorList>
            <person name="Ploux O."/>
        </authorList>
    </citation>
    <scope>NUCLEOTIDE SEQUENCE [LARGE SCALE GENOMIC DNA]</scope>
    <source>
        <strain evidence="2 3">R-45370</strain>
    </source>
</reference>
<dbReference type="PANTHER" id="PTHR36558">
    <property type="entry name" value="GLR1098 PROTEIN"/>
    <property type="match status" value="1"/>
</dbReference>
<dbReference type="AlphaFoldDB" id="A0A177N977"/>
<dbReference type="Gene3D" id="3.90.1570.10">
    <property type="entry name" value="tt1808, chain A"/>
    <property type="match status" value="1"/>
</dbReference>
<feature type="domain" description="Putative restriction endonuclease" evidence="1">
    <location>
        <begin position="13"/>
        <end position="156"/>
    </location>
</feature>
<evidence type="ECO:0000313" key="2">
    <source>
        <dbReference type="EMBL" id="OAI14497.1"/>
    </source>
</evidence>
<dbReference type="SUPFAM" id="SSF52980">
    <property type="entry name" value="Restriction endonuclease-like"/>
    <property type="match status" value="1"/>
</dbReference>
<proteinExistence type="predicted"/>
<comment type="caution">
    <text evidence="2">The sequence shown here is derived from an EMBL/GenBank/DDBJ whole genome shotgun (WGS) entry which is preliminary data.</text>
</comment>
<dbReference type="STRING" id="980561.A1359_10505"/>
<sequence>MLAEKRNNLISVDEYLAGELIAETKHELIDGYVHAMVGTSGNHQRISINVLAAFKDHLKNSPCEPFGSDMKIKVGLNFFYPDVIVDCHFNEFEPYFTDTPIIIVEVLSKSTRRKDRTTKLSNYITIPSLQEYVMIEQDCVDVEVLSRKESWFPKHYYLGDDVSFESIGLKLSVEAIYQRVHNEDMLEYLAAKSQ</sequence>
<dbReference type="Proteomes" id="UP000078476">
    <property type="component" value="Unassembled WGS sequence"/>
</dbReference>
<gene>
    <name evidence="2" type="ORF">A1359_10505</name>
</gene>
<evidence type="ECO:0000313" key="3">
    <source>
        <dbReference type="Proteomes" id="UP000078476"/>
    </source>
</evidence>
<protein>
    <recommendedName>
        <fullName evidence="1">Putative restriction endonuclease domain-containing protein</fullName>
    </recommendedName>
</protein>
<name>A0A177N977_9GAMM</name>
<keyword evidence="3" id="KW-1185">Reference proteome</keyword>
<dbReference type="InterPro" id="IPR011335">
    <property type="entry name" value="Restrct_endonuc-II-like"/>
</dbReference>
<dbReference type="OrthoDB" id="26750at2"/>
<accession>A0A177N977</accession>
<evidence type="ECO:0000259" key="1">
    <source>
        <dbReference type="Pfam" id="PF05685"/>
    </source>
</evidence>
<dbReference type="InterPro" id="IPR012296">
    <property type="entry name" value="Nuclease_put_TT1808"/>
</dbReference>